<keyword evidence="2" id="KW-1185">Reference proteome</keyword>
<dbReference type="Gene3D" id="2.40.50.120">
    <property type="match status" value="1"/>
</dbReference>
<dbReference type="AlphaFoldDB" id="A0A6P1P1Y5"/>
<dbReference type="EMBL" id="CP047897">
    <property type="protein sequence ID" value="QHL88072.1"/>
    <property type="molecule type" value="Genomic_DNA"/>
</dbReference>
<name>A0A6P1P1Y5_9BACT</name>
<accession>A0A6P1P1Y5</accession>
<gene>
    <name evidence="1" type="ORF">GU926_11775</name>
</gene>
<sequence length="98" mass="11398">MVSIKEYKPTLKPKGKWDRYYLVEFEAEEVFKGTTTKTIQLMEESNSCGLDIIKGQTYLVFAYFDEQEKMPAYHQCFKSALQKDKASEELAVLRASKK</sequence>
<dbReference type="Proteomes" id="UP000464214">
    <property type="component" value="Chromosome"/>
</dbReference>
<evidence type="ECO:0000313" key="2">
    <source>
        <dbReference type="Proteomes" id="UP000464214"/>
    </source>
</evidence>
<protein>
    <submittedName>
        <fullName evidence="1">Uncharacterized protein</fullName>
    </submittedName>
</protein>
<evidence type="ECO:0000313" key="1">
    <source>
        <dbReference type="EMBL" id="QHL88072.1"/>
    </source>
</evidence>
<organism evidence="1 2">
    <name type="scientific">Nibribacter ruber</name>
    <dbReference type="NCBI Taxonomy" id="2698458"/>
    <lineage>
        <taxon>Bacteria</taxon>
        <taxon>Pseudomonadati</taxon>
        <taxon>Bacteroidota</taxon>
        <taxon>Cytophagia</taxon>
        <taxon>Cytophagales</taxon>
        <taxon>Hymenobacteraceae</taxon>
        <taxon>Nibribacter</taxon>
    </lineage>
</organism>
<proteinExistence type="predicted"/>
<dbReference type="RefSeq" id="WP_160692084.1">
    <property type="nucleotide sequence ID" value="NZ_CP047897.1"/>
</dbReference>
<dbReference type="KEGG" id="nib:GU926_11775"/>
<reference evidence="1 2" key="1">
    <citation type="submission" date="2020-01" db="EMBL/GenBank/DDBJ databases">
        <authorList>
            <person name="Kim M."/>
        </authorList>
    </citation>
    <scope>NUCLEOTIDE SEQUENCE [LARGE SCALE GENOMIC DNA]</scope>
    <source>
        <strain evidence="1 2">BT10</strain>
    </source>
</reference>
<dbReference type="InterPro" id="IPR008993">
    <property type="entry name" value="TIMP-like_OB-fold"/>
</dbReference>